<dbReference type="Gramene" id="ONI18748">
    <property type="protein sequence ID" value="ONI18748"/>
    <property type="gene ID" value="PRUPE_3G236400"/>
</dbReference>
<evidence type="ECO:0000313" key="2">
    <source>
        <dbReference type="Proteomes" id="UP000006882"/>
    </source>
</evidence>
<dbReference type="EMBL" id="CM007653">
    <property type="protein sequence ID" value="ONI18748.1"/>
    <property type="molecule type" value="Genomic_DNA"/>
</dbReference>
<reference evidence="1" key="2">
    <citation type="submission" date="2016-12" db="EMBL/GenBank/DDBJ databases">
        <title>WGS assembly of Prunus persica.</title>
        <authorList>
            <person name="Verde I."/>
            <person name="Jenkins J."/>
            <person name="Dondini L."/>
            <person name="Micali S."/>
            <person name="Pagliarani G."/>
            <person name="Vendramin E."/>
            <person name="Paris R."/>
            <person name="Aramini V."/>
            <person name="Gazza L."/>
            <person name="Rossini L."/>
            <person name="Bassi D."/>
            <person name="Troggio M."/>
            <person name="Shu S."/>
            <person name="Grimwood J.H."/>
            <person name="Tartarini S."/>
            <person name="Dettori M.T."/>
            <person name="Schmutz J."/>
        </authorList>
    </citation>
    <scope>NUCLEOTIDE SEQUENCE</scope>
</reference>
<gene>
    <name evidence="1" type="ORF">PRUPE_3G236400</name>
</gene>
<keyword evidence="2" id="KW-1185">Reference proteome</keyword>
<dbReference type="Proteomes" id="UP000006882">
    <property type="component" value="Chromosome G3"/>
</dbReference>
<name>A0A251Q4L2_PRUPE</name>
<protein>
    <submittedName>
        <fullName evidence="1">Uncharacterized protein</fullName>
    </submittedName>
</protein>
<sequence length="50" mass="5603">MTPTSTSEDLTCSRSSGWVILKLLSTTQMKKRVRPSSPFLVPQHQKLQAT</sequence>
<evidence type="ECO:0000313" key="1">
    <source>
        <dbReference type="EMBL" id="ONI18747.1"/>
    </source>
</evidence>
<accession>A0A251Q4L2</accession>
<dbReference type="Gramene" id="ONI18750">
    <property type="protein sequence ID" value="ONI18750"/>
    <property type="gene ID" value="PRUPE_3G236400"/>
</dbReference>
<dbReference type="EMBL" id="CM007653">
    <property type="protein sequence ID" value="ONI18750.1"/>
    <property type="molecule type" value="Genomic_DNA"/>
</dbReference>
<dbReference type="Gramene" id="ONI18747">
    <property type="protein sequence ID" value="ONI18747"/>
    <property type="gene ID" value="PRUPE_3G236400"/>
</dbReference>
<dbReference type="Gramene" id="ONI18749">
    <property type="protein sequence ID" value="ONI18749"/>
    <property type="gene ID" value="PRUPE_3G236400"/>
</dbReference>
<dbReference type="AlphaFoldDB" id="A0A251Q4L2"/>
<organism evidence="1 2">
    <name type="scientific">Prunus persica</name>
    <name type="common">Peach</name>
    <name type="synonym">Amygdalus persica</name>
    <dbReference type="NCBI Taxonomy" id="3760"/>
    <lineage>
        <taxon>Eukaryota</taxon>
        <taxon>Viridiplantae</taxon>
        <taxon>Streptophyta</taxon>
        <taxon>Embryophyta</taxon>
        <taxon>Tracheophyta</taxon>
        <taxon>Spermatophyta</taxon>
        <taxon>Magnoliopsida</taxon>
        <taxon>eudicotyledons</taxon>
        <taxon>Gunneridae</taxon>
        <taxon>Pentapetalae</taxon>
        <taxon>rosids</taxon>
        <taxon>fabids</taxon>
        <taxon>Rosales</taxon>
        <taxon>Rosaceae</taxon>
        <taxon>Amygdaloideae</taxon>
        <taxon>Amygdaleae</taxon>
        <taxon>Prunus</taxon>
    </lineage>
</organism>
<dbReference type="EMBL" id="CM007653">
    <property type="protein sequence ID" value="ONI18747.1"/>
    <property type="molecule type" value="Genomic_DNA"/>
</dbReference>
<reference evidence="1 2" key="1">
    <citation type="journal article" date="2013" name="Nat. Genet.">
        <title>The high-quality draft genome of peach (Prunus persica) identifies unique patterns of genetic diversity, domestication and genome evolution.</title>
        <authorList>
            <consortium name="International Peach Genome Initiative"/>
            <person name="Verde I."/>
            <person name="Abbott A.G."/>
            <person name="Scalabrin S."/>
            <person name="Jung S."/>
            <person name="Shu S."/>
            <person name="Marroni F."/>
            <person name="Zhebentyayeva T."/>
            <person name="Dettori M.T."/>
            <person name="Grimwood J."/>
            <person name="Cattonaro F."/>
            <person name="Zuccolo A."/>
            <person name="Rossini L."/>
            <person name="Jenkins J."/>
            <person name="Vendramin E."/>
            <person name="Meisel L.A."/>
            <person name="Decroocq V."/>
            <person name="Sosinski B."/>
            <person name="Prochnik S."/>
            <person name="Mitros T."/>
            <person name="Policriti A."/>
            <person name="Cipriani G."/>
            <person name="Dondini L."/>
            <person name="Ficklin S."/>
            <person name="Goodstein D.M."/>
            <person name="Xuan P."/>
            <person name="Del Fabbro C."/>
            <person name="Aramini V."/>
            <person name="Copetti D."/>
            <person name="Gonzalez S."/>
            <person name="Horner D.S."/>
            <person name="Falchi R."/>
            <person name="Lucas S."/>
            <person name="Mica E."/>
            <person name="Maldonado J."/>
            <person name="Lazzari B."/>
            <person name="Bielenberg D."/>
            <person name="Pirona R."/>
            <person name="Miculan M."/>
            <person name="Barakat A."/>
            <person name="Testolin R."/>
            <person name="Stella A."/>
            <person name="Tartarini S."/>
            <person name="Tonutti P."/>
            <person name="Arus P."/>
            <person name="Orellana A."/>
            <person name="Wells C."/>
            <person name="Main D."/>
            <person name="Vizzotto G."/>
            <person name="Silva H."/>
            <person name="Salamini F."/>
            <person name="Schmutz J."/>
            <person name="Morgante M."/>
            <person name="Rokhsar D.S."/>
        </authorList>
    </citation>
    <scope>NUCLEOTIDE SEQUENCE [LARGE SCALE GENOMIC DNA]</scope>
    <source>
        <strain evidence="2">cv. Nemared</strain>
    </source>
</reference>
<dbReference type="EMBL" id="CM007653">
    <property type="protein sequence ID" value="ONI18749.1"/>
    <property type="molecule type" value="Genomic_DNA"/>
</dbReference>
<proteinExistence type="predicted"/>